<feature type="compositionally biased region" description="Polar residues" evidence="1">
    <location>
        <begin position="24"/>
        <end position="44"/>
    </location>
</feature>
<dbReference type="AlphaFoldDB" id="A0A6A6PM02"/>
<proteinExistence type="predicted"/>
<reference evidence="2" key="1">
    <citation type="journal article" date="2020" name="Stud. Mycol.">
        <title>101 Dothideomycetes genomes: a test case for predicting lifestyles and emergence of pathogens.</title>
        <authorList>
            <person name="Haridas S."/>
            <person name="Albert R."/>
            <person name="Binder M."/>
            <person name="Bloem J."/>
            <person name="Labutti K."/>
            <person name="Salamov A."/>
            <person name="Andreopoulos B."/>
            <person name="Baker S."/>
            <person name="Barry K."/>
            <person name="Bills G."/>
            <person name="Bluhm B."/>
            <person name="Cannon C."/>
            <person name="Castanera R."/>
            <person name="Culley D."/>
            <person name="Daum C."/>
            <person name="Ezra D."/>
            <person name="Gonzalez J."/>
            <person name="Henrissat B."/>
            <person name="Kuo A."/>
            <person name="Liang C."/>
            <person name="Lipzen A."/>
            <person name="Lutzoni F."/>
            <person name="Magnuson J."/>
            <person name="Mondo S."/>
            <person name="Nolan M."/>
            <person name="Ohm R."/>
            <person name="Pangilinan J."/>
            <person name="Park H.-J."/>
            <person name="Ramirez L."/>
            <person name="Alfaro M."/>
            <person name="Sun H."/>
            <person name="Tritt A."/>
            <person name="Yoshinaga Y."/>
            <person name="Zwiers L.-H."/>
            <person name="Turgeon B."/>
            <person name="Goodwin S."/>
            <person name="Spatafora J."/>
            <person name="Crous P."/>
            <person name="Grigoriev I."/>
        </authorList>
    </citation>
    <scope>NUCLEOTIDE SEQUENCE</scope>
    <source>
        <strain evidence="2">CBS 113389</strain>
    </source>
</reference>
<accession>A0A6A6PM02</accession>
<dbReference type="Proteomes" id="UP000799767">
    <property type="component" value="Unassembled WGS sequence"/>
</dbReference>
<name>A0A6A6PM02_9PEZI</name>
<dbReference type="GeneID" id="54478417"/>
<evidence type="ECO:0000313" key="3">
    <source>
        <dbReference type="Proteomes" id="UP000799767"/>
    </source>
</evidence>
<keyword evidence="3" id="KW-1185">Reference proteome</keyword>
<gene>
    <name evidence="2" type="ORF">BDY17DRAFT_325846</name>
</gene>
<sequence>MAKMSSTASTAASFAGDKPPSIRPTKSSSTEQSFHSCEQQSFYSCESHAASEKTPTPSQEDDEPPAPNNWLELWVQCYWRDVADDHKAEDQQQGISRAPAKRAFLSQPNAMHPPSARASRDLRVNDLEGRTPLEEYTGKHALRSGNVSTEDELETSDMIRDLKGILECSGAFMDGYSTLGLPIHANTKGAEEKFDRWIDRCLPDFGTSPKGCEPEK</sequence>
<evidence type="ECO:0000256" key="1">
    <source>
        <dbReference type="SAM" id="MobiDB-lite"/>
    </source>
</evidence>
<evidence type="ECO:0000313" key="2">
    <source>
        <dbReference type="EMBL" id="KAF2481128.1"/>
    </source>
</evidence>
<feature type="region of interest" description="Disordered" evidence="1">
    <location>
        <begin position="1"/>
        <end position="68"/>
    </location>
</feature>
<dbReference type="RefSeq" id="XP_033587698.1">
    <property type="nucleotide sequence ID" value="XM_033737415.1"/>
</dbReference>
<dbReference type="EMBL" id="MU001638">
    <property type="protein sequence ID" value="KAF2481128.1"/>
    <property type="molecule type" value="Genomic_DNA"/>
</dbReference>
<feature type="compositionally biased region" description="Low complexity" evidence="1">
    <location>
        <begin position="1"/>
        <end position="15"/>
    </location>
</feature>
<protein>
    <submittedName>
        <fullName evidence="2">Uncharacterized protein</fullName>
    </submittedName>
</protein>
<organism evidence="2 3">
    <name type="scientific">Neohortaea acidophila</name>
    <dbReference type="NCBI Taxonomy" id="245834"/>
    <lineage>
        <taxon>Eukaryota</taxon>
        <taxon>Fungi</taxon>
        <taxon>Dikarya</taxon>
        <taxon>Ascomycota</taxon>
        <taxon>Pezizomycotina</taxon>
        <taxon>Dothideomycetes</taxon>
        <taxon>Dothideomycetidae</taxon>
        <taxon>Mycosphaerellales</taxon>
        <taxon>Teratosphaeriaceae</taxon>
        <taxon>Neohortaea</taxon>
    </lineage>
</organism>